<comment type="caution">
    <text evidence="1">The sequence shown here is derived from an EMBL/GenBank/DDBJ whole genome shotgun (WGS) entry which is preliminary data.</text>
</comment>
<dbReference type="PANTHER" id="PTHR43675:SF30">
    <property type="entry name" value="CYCLOPROPANE-FATTY-ACYL-PHOSPHOLIPID SYNTHASE"/>
    <property type="match status" value="1"/>
</dbReference>
<dbReference type="PANTHER" id="PTHR43675">
    <property type="entry name" value="ARSENITE METHYLTRANSFERASE"/>
    <property type="match status" value="1"/>
</dbReference>
<sequence length="472" mass="54585">MDAAYDILGRICSLQRNLKYIVPSWTEVGARLFVTRFLSAYITTGCLMLLEDGGTIFTFEGSKKKCSLKSVLRIHNPQFYWKVMTNSDLGLASAYIVVTFHLGWWTPVFFTAGLASAKFFIKHVSRKNTVTQARRNISMHYDLSNDLFACFLDEKMQYSCGVFKDEYEDLKDAQKRKISILIEKAQIDRKHEILDIGCGWGGFAIEVVKKVGCKYTGITLSEEQLKYAENKVKDAGLQEHITFLLCEYRQLSKTKKYDRIVSCEMIEAVGHEYMEEFFGCCDSVLADDGLLVLQFTSIPDERYDAYRRSSEFIKEYIFPGCCIPSLSRVTLAMAAASRLWYMLYFNTANKLFFLSTILQNIVGCSVEHAENIGIHYYPTLRWWRKNFMENHSKILALGFDEKFIRIWEYYFDYCAAGFKSRTLGNYQVIPLFIIKYFHQGRKLRCLCKLFKIDKMTIAIGNSHTLEELGFGL</sequence>
<dbReference type="GO" id="GO:0032259">
    <property type="term" value="P:methylation"/>
    <property type="evidence" value="ECO:0007669"/>
    <property type="project" value="UniProtKB-KW"/>
</dbReference>
<organism evidence="1 2">
    <name type="scientific">Medicago truncatula</name>
    <name type="common">Barrel medic</name>
    <name type="synonym">Medicago tribuloides</name>
    <dbReference type="NCBI Taxonomy" id="3880"/>
    <lineage>
        <taxon>Eukaryota</taxon>
        <taxon>Viridiplantae</taxon>
        <taxon>Streptophyta</taxon>
        <taxon>Embryophyta</taxon>
        <taxon>Tracheophyta</taxon>
        <taxon>Spermatophyta</taxon>
        <taxon>Magnoliopsida</taxon>
        <taxon>eudicotyledons</taxon>
        <taxon>Gunneridae</taxon>
        <taxon>Pentapetalae</taxon>
        <taxon>rosids</taxon>
        <taxon>fabids</taxon>
        <taxon>Fabales</taxon>
        <taxon>Fabaceae</taxon>
        <taxon>Papilionoideae</taxon>
        <taxon>50 kb inversion clade</taxon>
        <taxon>NPAAA clade</taxon>
        <taxon>Hologalegina</taxon>
        <taxon>IRL clade</taxon>
        <taxon>Trifolieae</taxon>
        <taxon>Medicago</taxon>
    </lineage>
</organism>
<dbReference type="Proteomes" id="UP000265566">
    <property type="component" value="Chromosome 1"/>
</dbReference>
<dbReference type="CDD" id="cd02440">
    <property type="entry name" value="AdoMet_MTases"/>
    <property type="match status" value="1"/>
</dbReference>
<dbReference type="GO" id="GO:0008825">
    <property type="term" value="F:cyclopropane-fatty-acyl-phospholipid synthase activity"/>
    <property type="evidence" value="ECO:0007669"/>
    <property type="project" value="UniProtKB-EC"/>
</dbReference>
<dbReference type="Gramene" id="rna2287">
    <property type="protein sequence ID" value="RHN78653.1"/>
    <property type="gene ID" value="gene2287"/>
</dbReference>
<name>A0A396JQT6_MEDTR</name>
<keyword evidence="1" id="KW-0808">Transferase</keyword>
<proteinExistence type="predicted"/>
<dbReference type="EC" id="2.1.1.79" evidence="1"/>
<evidence type="ECO:0000313" key="1">
    <source>
        <dbReference type="EMBL" id="RHN78653.1"/>
    </source>
</evidence>
<dbReference type="EMBL" id="PSQE01000001">
    <property type="protein sequence ID" value="RHN78653.1"/>
    <property type="molecule type" value="Genomic_DNA"/>
</dbReference>
<gene>
    <name evidence="1" type="ORF">MtrunA17_Chr1g0168291</name>
</gene>
<dbReference type="InterPro" id="IPR026669">
    <property type="entry name" value="Arsenite_MeTrfase-like"/>
</dbReference>
<accession>A0A396JQT6</accession>
<reference evidence="2" key="1">
    <citation type="journal article" date="2018" name="Nat. Plants">
        <title>Whole-genome landscape of Medicago truncatula symbiotic genes.</title>
        <authorList>
            <person name="Pecrix Y."/>
            <person name="Staton S.E."/>
            <person name="Sallet E."/>
            <person name="Lelandais-Briere C."/>
            <person name="Moreau S."/>
            <person name="Carrere S."/>
            <person name="Blein T."/>
            <person name="Jardinaud M.F."/>
            <person name="Latrasse D."/>
            <person name="Zouine M."/>
            <person name="Zahm M."/>
            <person name="Kreplak J."/>
            <person name="Mayjonade B."/>
            <person name="Satge C."/>
            <person name="Perez M."/>
            <person name="Cauet S."/>
            <person name="Marande W."/>
            <person name="Chantry-Darmon C."/>
            <person name="Lopez-Roques C."/>
            <person name="Bouchez O."/>
            <person name="Berard A."/>
            <person name="Debelle F."/>
            <person name="Munos S."/>
            <person name="Bendahmane A."/>
            <person name="Berges H."/>
            <person name="Niebel A."/>
            <person name="Buitink J."/>
            <person name="Frugier F."/>
            <person name="Benhamed M."/>
            <person name="Crespi M."/>
            <person name="Gouzy J."/>
            <person name="Gamas P."/>
        </authorList>
    </citation>
    <scope>NUCLEOTIDE SEQUENCE [LARGE SCALE GENOMIC DNA]</scope>
    <source>
        <strain evidence="2">cv. Jemalong A17</strain>
    </source>
</reference>
<dbReference type="InterPro" id="IPR029063">
    <property type="entry name" value="SAM-dependent_MTases_sf"/>
</dbReference>
<keyword evidence="1" id="KW-0489">Methyltransferase</keyword>
<dbReference type="Pfam" id="PF02353">
    <property type="entry name" value="CMAS"/>
    <property type="match status" value="2"/>
</dbReference>
<dbReference type="Gene3D" id="3.40.50.150">
    <property type="entry name" value="Vaccinia Virus protein VP39"/>
    <property type="match status" value="1"/>
</dbReference>
<evidence type="ECO:0000313" key="2">
    <source>
        <dbReference type="Proteomes" id="UP000265566"/>
    </source>
</evidence>
<dbReference type="AlphaFoldDB" id="A0A396JQT6"/>
<protein>
    <submittedName>
        <fullName evidence="1">Putative cyclopropane-fatty-acyl-phospholipid synthase</fullName>
        <ecNumber evidence="1">2.1.1.79</ecNumber>
    </submittedName>
</protein>
<dbReference type="SUPFAM" id="SSF53335">
    <property type="entry name" value="S-adenosyl-L-methionine-dependent methyltransferases"/>
    <property type="match status" value="1"/>
</dbReference>